<feature type="region of interest" description="Disordered" evidence="1">
    <location>
        <begin position="1"/>
        <end position="57"/>
    </location>
</feature>
<reference evidence="2" key="1">
    <citation type="submission" date="2014-11" db="EMBL/GenBank/DDBJ databases">
        <authorList>
            <person name="Amaro Gonzalez C."/>
        </authorList>
    </citation>
    <scope>NUCLEOTIDE SEQUENCE</scope>
</reference>
<dbReference type="EMBL" id="GBXM01015367">
    <property type="protein sequence ID" value="JAH93210.1"/>
    <property type="molecule type" value="Transcribed_RNA"/>
</dbReference>
<organism evidence="2">
    <name type="scientific">Anguilla anguilla</name>
    <name type="common">European freshwater eel</name>
    <name type="synonym">Muraena anguilla</name>
    <dbReference type="NCBI Taxonomy" id="7936"/>
    <lineage>
        <taxon>Eukaryota</taxon>
        <taxon>Metazoa</taxon>
        <taxon>Chordata</taxon>
        <taxon>Craniata</taxon>
        <taxon>Vertebrata</taxon>
        <taxon>Euteleostomi</taxon>
        <taxon>Actinopterygii</taxon>
        <taxon>Neopterygii</taxon>
        <taxon>Teleostei</taxon>
        <taxon>Anguilliformes</taxon>
        <taxon>Anguillidae</taxon>
        <taxon>Anguilla</taxon>
    </lineage>
</organism>
<name>A0A0E9WUJ5_ANGAN</name>
<dbReference type="AlphaFoldDB" id="A0A0E9WUJ5"/>
<proteinExistence type="predicted"/>
<evidence type="ECO:0000313" key="2">
    <source>
        <dbReference type="EMBL" id="JAH93210.1"/>
    </source>
</evidence>
<reference evidence="2" key="2">
    <citation type="journal article" date="2015" name="Fish Shellfish Immunol.">
        <title>Early steps in the European eel (Anguilla anguilla)-Vibrio vulnificus interaction in the gills: Role of the RtxA13 toxin.</title>
        <authorList>
            <person name="Callol A."/>
            <person name="Pajuelo D."/>
            <person name="Ebbesson L."/>
            <person name="Teles M."/>
            <person name="MacKenzie S."/>
            <person name="Amaro C."/>
        </authorList>
    </citation>
    <scope>NUCLEOTIDE SEQUENCE</scope>
</reference>
<evidence type="ECO:0000256" key="1">
    <source>
        <dbReference type="SAM" id="MobiDB-lite"/>
    </source>
</evidence>
<sequence>MLESSADVPKTAQRKSRWLNEVHDNPNTQIKLLCSEKPFPKKKQKQKPPKISQCWHS</sequence>
<accession>A0A0E9WUJ5</accession>
<protein>
    <submittedName>
        <fullName evidence="2">Uncharacterized protein</fullName>
    </submittedName>
</protein>